<dbReference type="CDD" id="cd00082">
    <property type="entry name" value="HisKA"/>
    <property type="match status" value="1"/>
</dbReference>
<dbReference type="Gene3D" id="1.10.287.130">
    <property type="match status" value="1"/>
</dbReference>
<dbReference type="FunFam" id="1.10.287.130:FF:000002">
    <property type="entry name" value="Two-component osmosensing histidine kinase"/>
    <property type="match status" value="1"/>
</dbReference>
<evidence type="ECO:0000256" key="15">
    <source>
        <dbReference type="ARBA" id="ARBA00023136"/>
    </source>
</evidence>
<dbReference type="PROSITE" id="PS50110">
    <property type="entry name" value="RESPONSE_REGULATORY"/>
    <property type="match status" value="1"/>
</dbReference>
<dbReference type="Gene3D" id="6.10.340.10">
    <property type="match status" value="1"/>
</dbReference>
<keyword evidence="10" id="KW-0418">Kinase</keyword>
<dbReference type="CDD" id="cd17546">
    <property type="entry name" value="REC_hyHK_CKI1_RcsC-like"/>
    <property type="match status" value="1"/>
</dbReference>
<keyword evidence="28" id="KW-1185">Reference proteome</keyword>
<dbReference type="Gene3D" id="3.30.565.10">
    <property type="entry name" value="Histidine kinase-like ATPase, C-terminal domain"/>
    <property type="match status" value="1"/>
</dbReference>
<dbReference type="SMART" id="SM00448">
    <property type="entry name" value="REC"/>
    <property type="match status" value="1"/>
</dbReference>
<proteinExistence type="predicted"/>
<dbReference type="InterPro" id="IPR003661">
    <property type="entry name" value="HisK_dim/P_dom"/>
</dbReference>
<dbReference type="eggNOG" id="COG5002">
    <property type="taxonomic scope" value="Bacteria"/>
</dbReference>
<keyword evidence="14" id="KW-0902">Two-component regulatory system</keyword>
<dbReference type="InterPro" id="IPR000700">
    <property type="entry name" value="PAS-assoc_C"/>
</dbReference>
<evidence type="ECO:0000259" key="25">
    <source>
        <dbReference type="PROSITE" id="PS50885"/>
    </source>
</evidence>
<feature type="domain" description="PAS" evidence="23">
    <location>
        <begin position="420"/>
        <end position="487"/>
    </location>
</feature>
<dbReference type="InterPro" id="IPR008207">
    <property type="entry name" value="Sig_transdc_His_kin_Hpt_dom"/>
</dbReference>
<keyword evidence="13 20" id="KW-1133">Transmembrane helix</keyword>
<dbReference type="EC" id="2.7.13.3" evidence="3"/>
<dbReference type="SMART" id="SM00388">
    <property type="entry name" value="HisKA"/>
    <property type="match status" value="1"/>
</dbReference>
<dbReference type="Pfam" id="PF02518">
    <property type="entry name" value="HATPase_c"/>
    <property type="match status" value="1"/>
</dbReference>
<comment type="subunit">
    <text evidence="16">At low DSF concentrations, interacts with RpfF.</text>
</comment>
<dbReference type="SMART" id="SM00086">
    <property type="entry name" value="PAC"/>
    <property type="match status" value="4"/>
</dbReference>
<dbReference type="SUPFAM" id="SSF52172">
    <property type="entry name" value="CheY-like"/>
    <property type="match status" value="1"/>
</dbReference>
<evidence type="ECO:0000256" key="13">
    <source>
        <dbReference type="ARBA" id="ARBA00022989"/>
    </source>
</evidence>
<dbReference type="InterPro" id="IPR036097">
    <property type="entry name" value="HisK_dim/P_sf"/>
</dbReference>
<gene>
    <name evidence="27" type="ORF">VPR01S_15_00180</name>
</gene>
<evidence type="ECO:0000256" key="17">
    <source>
        <dbReference type="ARBA" id="ARBA00068150"/>
    </source>
</evidence>
<dbReference type="Pfam" id="PF00512">
    <property type="entry name" value="HisKA"/>
    <property type="match status" value="1"/>
</dbReference>
<dbReference type="eggNOG" id="COG2205">
    <property type="taxonomic scope" value="Bacteria"/>
</dbReference>
<accession>U3A476</accession>
<evidence type="ECO:0000256" key="19">
    <source>
        <dbReference type="PROSITE-ProRule" id="PRU00169"/>
    </source>
</evidence>
<dbReference type="SUPFAM" id="SSF47384">
    <property type="entry name" value="Homodimeric domain of signal transducing histidine kinase"/>
    <property type="match status" value="1"/>
</dbReference>
<dbReference type="SUPFAM" id="SSF158472">
    <property type="entry name" value="HAMP domain-like"/>
    <property type="match status" value="1"/>
</dbReference>
<dbReference type="PROSITE" id="PS50112">
    <property type="entry name" value="PAS"/>
    <property type="match status" value="3"/>
</dbReference>
<dbReference type="FunFam" id="3.30.565.10:FF:000010">
    <property type="entry name" value="Sensor histidine kinase RcsC"/>
    <property type="match status" value="1"/>
</dbReference>
<evidence type="ECO:0000259" key="21">
    <source>
        <dbReference type="PROSITE" id="PS50109"/>
    </source>
</evidence>
<dbReference type="Proteomes" id="UP000016570">
    <property type="component" value="Unassembled WGS sequence"/>
</dbReference>
<evidence type="ECO:0000256" key="6">
    <source>
        <dbReference type="ARBA" id="ARBA00022553"/>
    </source>
</evidence>
<evidence type="ECO:0000256" key="1">
    <source>
        <dbReference type="ARBA" id="ARBA00000085"/>
    </source>
</evidence>
<dbReference type="GO" id="GO:0016787">
    <property type="term" value="F:hydrolase activity"/>
    <property type="evidence" value="ECO:0007669"/>
    <property type="project" value="UniProtKB-KW"/>
</dbReference>
<dbReference type="RefSeq" id="WP_021706469.1">
    <property type="nucleotide sequence ID" value="NZ_BATJ01000015.1"/>
</dbReference>
<evidence type="ECO:0000313" key="28">
    <source>
        <dbReference type="Proteomes" id="UP000016570"/>
    </source>
</evidence>
<keyword evidence="7" id="KW-0808">Transferase</keyword>
<dbReference type="Gene3D" id="3.30.450.20">
    <property type="entry name" value="PAS domain"/>
    <property type="match status" value="4"/>
</dbReference>
<dbReference type="NCBIfam" id="TIGR00229">
    <property type="entry name" value="sensory_box"/>
    <property type="match status" value="3"/>
</dbReference>
<dbReference type="Pfam" id="PF01627">
    <property type="entry name" value="Hpt"/>
    <property type="match status" value="1"/>
</dbReference>
<evidence type="ECO:0000259" key="22">
    <source>
        <dbReference type="PROSITE" id="PS50110"/>
    </source>
</evidence>
<dbReference type="Gene3D" id="1.20.120.160">
    <property type="entry name" value="HPT domain"/>
    <property type="match status" value="1"/>
</dbReference>
<dbReference type="InterPro" id="IPR001789">
    <property type="entry name" value="Sig_transdc_resp-reg_receiver"/>
</dbReference>
<dbReference type="InterPro" id="IPR005467">
    <property type="entry name" value="His_kinase_dom"/>
</dbReference>
<feature type="transmembrane region" description="Helical" evidence="20">
    <location>
        <begin position="325"/>
        <end position="348"/>
    </location>
</feature>
<evidence type="ECO:0000256" key="10">
    <source>
        <dbReference type="ARBA" id="ARBA00022777"/>
    </source>
</evidence>
<dbReference type="InterPro" id="IPR003660">
    <property type="entry name" value="HAMP_dom"/>
</dbReference>
<keyword evidence="6 19" id="KW-0597">Phosphoprotein</keyword>
<evidence type="ECO:0000259" key="23">
    <source>
        <dbReference type="PROSITE" id="PS50112"/>
    </source>
</evidence>
<evidence type="ECO:0000256" key="5">
    <source>
        <dbReference type="ARBA" id="ARBA00022519"/>
    </source>
</evidence>
<dbReference type="PROSITE" id="PS50894">
    <property type="entry name" value="HPT"/>
    <property type="match status" value="1"/>
</dbReference>
<feature type="modified residue" description="4-aspartylphosphate" evidence="19">
    <location>
        <position position="1389"/>
    </location>
</feature>
<feature type="modified residue" description="Phosphohistidine" evidence="18">
    <location>
        <position position="1545"/>
    </location>
</feature>
<dbReference type="InterPro" id="IPR036890">
    <property type="entry name" value="HATPase_C_sf"/>
</dbReference>
<feature type="domain" description="PAC" evidence="24">
    <location>
        <begin position="488"/>
        <end position="542"/>
    </location>
</feature>
<dbReference type="InterPro" id="IPR035965">
    <property type="entry name" value="PAS-like_dom_sf"/>
</dbReference>
<dbReference type="SUPFAM" id="SSF55874">
    <property type="entry name" value="ATPase domain of HSP90 chaperone/DNA topoisomerase II/histidine kinase"/>
    <property type="match status" value="1"/>
</dbReference>
<comment type="caution">
    <text evidence="27">The sequence shown here is derived from an EMBL/GenBank/DDBJ whole genome shotgun (WGS) entry which is preliminary data.</text>
</comment>
<dbReference type="GO" id="GO:0009927">
    <property type="term" value="F:histidine phosphotransfer kinase activity"/>
    <property type="evidence" value="ECO:0007669"/>
    <property type="project" value="TreeGrafter"/>
</dbReference>
<dbReference type="GO" id="GO:0000155">
    <property type="term" value="F:phosphorelay sensor kinase activity"/>
    <property type="evidence" value="ECO:0007669"/>
    <property type="project" value="InterPro"/>
</dbReference>
<dbReference type="PANTHER" id="PTHR43047:SF72">
    <property type="entry name" value="OSMOSENSING HISTIDINE PROTEIN KINASE SLN1"/>
    <property type="match status" value="1"/>
</dbReference>
<keyword evidence="4" id="KW-1003">Cell membrane</keyword>
<dbReference type="SMART" id="SM00091">
    <property type="entry name" value="PAS"/>
    <property type="match status" value="3"/>
</dbReference>
<organism evidence="27 28">
    <name type="scientific">Vibrio proteolyticus NBRC 13287</name>
    <dbReference type="NCBI Taxonomy" id="1219065"/>
    <lineage>
        <taxon>Bacteria</taxon>
        <taxon>Pseudomonadati</taxon>
        <taxon>Pseudomonadota</taxon>
        <taxon>Gammaproteobacteria</taxon>
        <taxon>Vibrionales</taxon>
        <taxon>Vibrionaceae</taxon>
        <taxon>Vibrio</taxon>
    </lineage>
</organism>
<evidence type="ECO:0000256" key="16">
    <source>
        <dbReference type="ARBA" id="ARBA00064003"/>
    </source>
</evidence>
<evidence type="ECO:0000256" key="20">
    <source>
        <dbReference type="SAM" id="Phobius"/>
    </source>
</evidence>
<dbReference type="CDD" id="cd06225">
    <property type="entry name" value="HAMP"/>
    <property type="match status" value="1"/>
</dbReference>
<dbReference type="Pfam" id="PF08447">
    <property type="entry name" value="PAS_3"/>
    <property type="match status" value="1"/>
</dbReference>
<comment type="subcellular location">
    <subcellularLocation>
        <location evidence="2">Cell inner membrane</location>
        <topology evidence="2">Multi-pass membrane protein</topology>
    </subcellularLocation>
</comment>
<comment type="catalytic activity">
    <reaction evidence="1">
        <text>ATP + protein L-histidine = ADP + protein N-phospho-L-histidine.</text>
        <dbReference type="EC" id="2.7.13.3"/>
    </reaction>
</comment>
<dbReference type="SUPFAM" id="SSF47226">
    <property type="entry name" value="Histidine-containing phosphotransfer domain, HPT domain"/>
    <property type="match status" value="1"/>
</dbReference>
<dbReference type="InterPro" id="IPR003594">
    <property type="entry name" value="HATPase_dom"/>
</dbReference>
<keyword evidence="8 20" id="KW-0812">Transmembrane</keyword>
<dbReference type="CDD" id="cd00130">
    <property type="entry name" value="PAS"/>
    <property type="match status" value="3"/>
</dbReference>
<keyword evidence="9" id="KW-0547">Nucleotide-binding</keyword>
<evidence type="ECO:0000256" key="14">
    <source>
        <dbReference type="ARBA" id="ARBA00023012"/>
    </source>
</evidence>
<dbReference type="InterPro" id="IPR011006">
    <property type="entry name" value="CheY-like_superfamily"/>
</dbReference>
<keyword evidence="12" id="KW-0067">ATP-binding</keyword>
<dbReference type="Pfam" id="PF13426">
    <property type="entry name" value="PAS_9"/>
    <property type="match status" value="1"/>
</dbReference>
<evidence type="ECO:0000256" key="4">
    <source>
        <dbReference type="ARBA" id="ARBA00022475"/>
    </source>
</evidence>
<reference evidence="27 28" key="1">
    <citation type="submission" date="2013-09" db="EMBL/GenBank/DDBJ databases">
        <title>Whole genome shotgun sequence of Vibrio proteolyticus NBRC 13287.</title>
        <authorList>
            <person name="Isaki S."/>
            <person name="Hosoyama A."/>
            <person name="Numata M."/>
            <person name="Hashimoto M."/>
            <person name="Hosoyama Y."/>
            <person name="Tsuchikane K."/>
            <person name="Noguchi M."/>
            <person name="Hirakata S."/>
            <person name="Ichikawa N."/>
            <person name="Ohji S."/>
            <person name="Yamazoe A."/>
            <person name="Fujita N."/>
        </authorList>
    </citation>
    <scope>NUCLEOTIDE SEQUENCE [LARGE SCALE GENOMIC DNA]</scope>
    <source>
        <strain evidence="27 28">NBRC 13287</strain>
    </source>
</reference>
<sequence>MKFSIKLPLLFLSLSLVMLGVVTIVSQKGKDILQDTTLTNIEREATLLIRLIERNLFERYHDVQAFRLALGEVDEGRLGFISSSPDFASSLNDLVRNYKVYRRIMVFDLQGNLLAQSTKNQFGKTLPNVQTTAEKVKNSTWFQEAVDGNTLSPDKPESSYVVGPRRFLIDDNPNSFDMIFAALIRDKNGNNTGLWVNVVDFSVVENIVAETYELLSNRGFLSSELTILDNQGRIIVDYDPVGQSKPKYIRDFSIIGELNLAKNGVEGARLAVAGRSGSNISTHFRKQINQVTGYAHTNGAYDYPGLGWSVMIRIAVNEAFYESNMLFRSTFLVSLLLLALIVIVSFYLSKKIARPLRELSYAIKSLANGEKDVILPKVYGQDEIAVMVSELDNLKDIVIEREKLSQETDEQRFLLDIQSKAIDSTTSGIIVSEVSKPDFPIVFTNKAFELLTGYSREEVLGKNCRFLQNDDRDQPGLDKIRLALQNKTSCSVVLRNYRKNGTLFYNNLRIDPVFNEEGIMTHFIGIQTDITDIKRREEENTLKLEQEIERRTQEARESETRLRTVFDTALDGTVVIDAQGKILDINRSTELIFGRVRDDLIGENVSILMPDQYAGEHDNYLNTFLFTGNKKLIGAPRKVKGLHKSGRVFPIEVSVGETKVGDSQVFVGMVKDITIQEEIKRREQALQSELREREIIYRAAFSQAAVGICRVALDGRFIEVNDKMCDIFGYGEQELLEMKLSHVTHPDDQTRSQEMVSALLEGQQRTFTIDKRYINKANETFWATLSVSVVFDEDTRPKYFISVIEDISNRKRIEEELRSAKAARDELLRGMRLASDAGGICNWVLNTHTGHLKWDDNMYALYGIEHGVELNYEHWKQALHPSDADKATHAFEHSLNSKDVFNAEFRIINQSTNQTKWIKAAGDVVLDKESGYEMVFGINLDITDEKDAQAALEKETLAARQANEAKSRFLATMSHEIRTPMNGVVGMVDLLRETELTNDQRKMVSTIRDSSFSLLEIINDILDFSKIESGQMELDLTDVHILHLIEKTAEALWVNAHQKQVGIYLCFETNLPEKLSLDPVRTRQIILNLLGNAIKFTNSEQEIGYVKLIISYREQNLMVTVADNGVGMNSEQVARLFKPFTQADSSTTRKYGGTGLGLSISKSFIELMNGTINVVSEPNKGSQFSVAIPIDSTGSGLLFGQYDLSPYFIVLRIDDQYLQQSIETILSHFNPQSIHVTSDQTNGFRFSSKTIVITDQHIDVSGNDAVRYLELDDSPASADGYVRPNKFVVGVHPLKPSELMTGLAVLSGNKSPDFEWSDSFYQDTEPREHREHQDETSSAVILCAEDQPTNQLVLAQQLKKLGYKYEMTENGKEAFERWMDGEYSLVLTDCHMPEMDGFELTSEVRRVEAELGLERTIIVALTANALVGEAEHCLESGMDDYIAKPVELSTLKKVLSLRLRGKALRDKKNINEHSSTDQFNDLTVEITHDSNLIDYQYLSSVIGSEDKEMQRAVLSMFWDSVTNDFEKIKIAVQKNRPEDIRSLAHGAKGSASSSGVLKLGELFRNLENQHSDSNYTSKKVVEIQAMMKLVETQLKAEKII</sequence>
<dbReference type="Pfam" id="PF00989">
    <property type="entry name" value="PAS"/>
    <property type="match status" value="2"/>
</dbReference>
<name>U3A476_VIBPR</name>
<dbReference type="CDD" id="cd16922">
    <property type="entry name" value="HATPase_EvgS-ArcB-TorS-like"/>
    <property type="match status" value="1"/>
</dbReference>
<dbReference type="InterPro" id="IPR013767">
    <property type="entry name" value="PAS_fold"/>
</dbReference>
<evidence type="ECO:0000313" key="27">
    <source>
        <dbReference type="EMBL" id="GAD68500.1"/>
    </source>
</evidence>
<feature type="domain" description="HPt" evidence="26">
    <location>
        <begin position="1506"/>
        <end position="1600"/>
    </location>
</feature>
<dbReference type="PANTHER" id="PTHR43047">
    <property type="entry name" value="TWO-COMPONENT HISTIDINE PROTEIN KINASE"/>
    <property type="match status" value="1"/>
</dbReference>
<evidence type="ECO:0000259" key="26">
    <source>
        <dbReference type="PROSITE" id="PS50894"/>
    </source>
</evidence>
<evidence type="ECO:0000256" key="18">
    <source>
        <dbReference type="PROSITE-ProRule" id="PRU00110"/>
    </source>
</evidence>
<feature type="domain" description="Histidine kinase" evidence="21">
    <location>
        <begin position="972"/>
        <end position="1192"/>
    </location>
</feature>
<evidence type="ECO:0000256" key="7">
    <source>
        <dbReference type="ARBA" id="ARBA00022679"/>
    </source>
</evidence>
<dbReference type="Pfam" id="PF00072">
    <property type="entry name" value="Response_reg"/>
    <property type="match status" value="1"/>
</dbReference>
<feature type="domain" description="PAS" evidence="23">
    <location>
        <begin position="693"/>
        <end position="763"/>
    </location>
</feature>
<dbReference type="Gene3D" id="3.40.50.2300">
    <property type="match status" value="1"/>
</dbReference>
<evidence type="ECO:0000256" key="9">
    <source>
        <dbReference type="ARBA" id="ARBA00022741"/>
    </source>
</evidence>
<dbReference type="GO" id="GO:0005524">
    <property type="term" value="F:ATP binding"/>
    <property type="evidence" value="ECO:0007669"/>
    <property type="project" value="UniProtKB-KW"/>
</dbReference>
<evidence type="ECO:0000256" key="12">
    <source>
        <dbReference type="ARBA" id="ARBA00022840"/>
    </source>
</evidence>
<dbReference type="PROSITE" id="PS50113">
    <property type="entry name" value="PAC"/>
    <property type="match status" value="3"/>
</dbReference>
<dbReference type="InterPro" id="IPR013655">
    <property type="entry name" value="PAS_fold_3"/>
</dbReference>
<dbReference type="InterPro" id="IPR036641">
    <property type="entry name" value="HPT_dom_sf"/>
</dbReference>
<dbReference type="PROSITE" id="PS50885">
    <property type="entry name" value="HAMP"/>
    <property type="match status" value="1"/>
</dbReference>
<evidence type="ECO:0000256" key="8">
    <source>
        <dbReference type="ARBA" id="ARBA00022692"/>
    </source>
</evidence>
<feature type="domain" description="PAC" evidence="24">
    <location>
        <begin position="767"/>
        <end position="819"/>
    </location>
</feature>
<feature type="domain" description="Response regulatory" evidence="22">
    <location>
        <begin position="1340"/>
        <end position="1459"/>
    </location>
</feature>
<dbReference type="PROSITE" id="PS50109">
    <property type="entry name" value="HIS_KIN"/>
    <property type="match status" value="1"/>
</dbReference>
<dbReference type="GO" id="GO:0005886">
    <property type="term" value="C:plasma membrane"/>
    <property type="evidence" value="ECO:0007669"/>
    <property type="project" value="UniProtKB-SubCell"/>
</dbReference>
<feature type="domain" description="HAMP" evidence="25">
    <location>
        <begin position="350"/>
        <end position="403"/>
    </location>
</feature>
<dbReference type="InterPro" id="IPR000014">
    <property type="entry name" value="PAS"/>
</dbReference>
<dbReference type="GO" id="GO:0006355">
    <property type="term" value="P:regulation of DNA-templated transcription"/>
    <property type="evidence" value="ECO:0007669"/>
    <property type="project" value="InterPro"/>
</dbReference>
<evidence type="ECO:0000256" key="3">
    <source>
        <dbReference type="ARBA" id="ARBA00012438"/>
    </source>
</evidence>
<keyword evidence="11" id="KW-0378">Hydrolase</keyword>
<dbReference type="STRING" id="1219065.VPR01S_15_00180"/>
<dbReference type="InterPro" id="IPR004358">
    <property type="entry name" value="Sig_transdc_His_kin-like_C"/>
</dbReference>
<dbReference type="SMART" id="SM00387">
    <property type="entry name" value="HATPase_c"/>
    <property type="match status" value="1"/>
</dbReference>
<feature type="domain" description="PAS" evidence="23">
    <location>
        <begin position="558"/>
        <end position="611"/>
    </location>
</feature>
<evidence type="ECO:0000259" key="24">
    <source>
        <dbReference type="PROSITE" id="PS50113"/>
    </source>
</evidence>
<evidence type="ECO:0000256" key="2">
    <source>
        <dbReference type="ARBA" id="ARBA00004429"/>
    </source>
</evidence>
<keyword evidence="15 20" id="KW-0472">Membrane</keyword>
<dbReference type="SUPFAM" id="SSF55785">
    <property type="entry name" value="PYP-like sensor domain (PAS domain)"/>
    <property type="match status" value="4"/>
</dbReference>
<dbReference type="InterPro" id="IPR001610">
    <property type="entry name" value="PAC"/>
</dbReference>
<keyword evidence="5" id="KW-0997">Cell inner membrane</keyword>
<dbReference type="PRINTS" id="PR00344">
    <property type="entry name" value="BCTRLSENSOR"/>
</dbReference>
<dbReference type="EMBL" id="BATJ01000015">
    <property type="protein sequence ID" value="GAD68500.1"/>
    <property type="molecule type" value="Genomic_DNA"/>
</dbReference>
<feature type="domain" description="PAC" evidence="24">
    <location>
        <begin position="901"/>
        <end position="954"/>
    </location>
</feature>
<evidence type="ECO:0000256" key="11">
    <source>
        <dbReference type="ARBA" id="ARBA00022801"/>
    </source>
</evidence>
<protein>
    <recommendedName>
        <fullName evidence="17">Sensory/regulatory protein RpfC</fullName>
        <ecNumber evidence="3">2.7.13.3</ecNumber>
    </recommendedName>
</protein>